<dbReference type="Gene3D" id="1.10.260.40">
    <property type="entry name" value="lambda repressor-like DNA-binding domains"/>
    <property type="match status" value="1"/>
</dbReference>
<dbReference type="InterPro" id="IPR001387">
    <property type="entry name" value="Cro/C1-type_HTH"/>
</dbReference>
<evidence type="ECO:0000313" key="3">
    <source>
        <dbReference type="Proteomes" id="UP001183388"/>
    </source>
</evidence>
<dbReference type="Proteomes" id="UP001183388">
    <property type="component" value="Unassembled WGS sequence"/>
</dbReference>
<feature type="region of interest" description="Disordered" evidence="1">
    <location>
        <begin position="86"/>
        <end position="134"/>
    </location>
</feature>
<feature type="compositionally biased region" description="Basic and acidic residues" evidence="1">
    <location>
        <begin position="154"/>
        <end position="189"/>
    </location>
</feature>
<dbReference type="EMBL" id="JAVREN010000003">
    <property type="protein sequence ID" value="MDT0305789.1"/>
    <property type="molecule type" value="Genomic_DNA"/>
</dbReference>
<gene>
    <name evidence="2" type="ORF">RM780_02270</name>
</gene>
<comment type="caution">
    <text evidence="2">The sequence shown here is derived from an EMBL/GenBank/DDBJ whole genome shotgun (WGS) entry which is preliminary data.</text>
</comment>
<sequence length="255" mass="26921">MSESGTSLASALFVAVDALIEGRVLLPPPGERRRLRVAHGLAPDDVARALLVTKNAVESWEAGLAEPEPPQREAYAHLLERLADIHPAPSRYAPGGSATEGRRAAAEEGPRPPAPRGDTERSELPAAARGERRGELVMCPRHAFGTADGCGPARADEPSARRSPVSEHTRGPLPGHERGHQHGEADRGRNLPAGAVGDRAAVAERPLPAGRPLRFELTTQGWQPVTAAPPGERASDRPAFEGGTACPAPCCPVRR</sequence>
<keyword evidence="3" id="KW-1185">Reference proteome</keyword>
<feature type="compositionally biased region" description="Basic and acidic residues" evidence="1">
    <location>
        <begin position="117"/>
        <end position="134"/>
    </location>
</feature>
<protein>
    <recommendedName>
        <fullName evidence="4">HTH cro/C1-type domain-containing protein</fullName>
    </recommendedName>
</protein>
<organism evidence="2 3">
    <name type="scientific">Streptomyces boetiae</name>
    <dbReference type="NCBI Taxonomy" id="3075541"/>
    <lineage>
        <taxon>Bacteria</taxon>
        <taxon>Bacillati</taxon>
        <taxon>Actinomycetota</taxon>
        <taxon>Actinomycetes</taxon>
        <taxon>Kitasatosporales</taxon>
        <taxon>Streptomycetaceae</taxon>
        <taxon>Streptomyces</taxon>
    </lineage>
</organism>
<name>A0ABU2L2K9_9ACTN</name>
<accession>A0ABU2L2K9</accession>
<proteinExistence type="predicted"/>
<dbReference type="RefSeq" id="WP_311628707.1">
    <property type="nucleotide sequence ID" value="NZ_JAVREN010000003.1"/>
</dbReference>
<dbReference type="InterPro" id="IPR010982">
    <property type="entry name" value="Lambda_DNA-bd_dom_sf"/>
</dbReference>
<evidence type="ECO:0008006" key="4">
    <source>
        <dbReference type="Google" id="ProtNLM"/>
    </source>
</evidence>
<evidence type="ECO:0000256" key="1">
    <source>
        <dbReference type="SAM" id="MobiDB-lite"/>
    </source>
</evidence>
<evidence type="ECO:0000313" key="2">
    <source>
        <dbReference type="EMBL" id="MDT0305789.1"/>
    </source>
</evidence>
<reference evidence="3" key="1">
    <citation type="submission" date="2023-07" db="EMBL/GenBank/DDBJ databases">
        <title>30 novel species of actinomycetes from the DSMZ collection.</title>
        <authorList>
            <person name="Nouioui I."/>
        </authorList>
    </citation>
    <scope>NUCLEOTIDE SEQUENCE [LARGE SCALE GENOMIC DNA]</scope>
    <source>
        <strain evidence="3">DSM 44917</strain>
    </source>
</reference>
<dbReference type="CDD" id="cd00093">
    <property type="entry name" value="HTH_XRE"/>
    <property type="match status" value="1"/>
</dbReference>
<feature type="region of interest" description="Disordered" evidence="1">
    <location>
        <begin position="146"/>
        <end position="255"/>
    </location>
</feature>
<feature type="compositionally biased region" description="Basic and acidic residues" evidence="1">
    <location>
        <begin position="100"/>
        <end position="110"/>
    </location>
</feature>